<evidence type="ECO:0000259" key="2">
    <source>
        <dbReference type="Pfam" id="PF12804"/>
    </source>
</evidence>
<keyword evidence="4" id="KW-1185">Reference proteome</keyword>
<dbReference type="InterPro" id="IPR025877">
    <property type="entry name" value="MobA-like_NTP_Trfase"/>
</dbReference>
<evidence type="ECO:0000256" key="1">
    <source>
        <dbReference type="ARBA" id="ARBA00022842"/>
    </source>
</evidence>
<evidence type="ECO:0000313" key="4">
    <source>
        <dbReference type="Proteomes" id="UP001444146"/>
    </source>
</evidence>
<dbReference type="PANTHER" id="PTHR43777:SF1">
    <property type="entry name" value="MOLYBDENUM COFACTOR CYTIDYLYLTRANSFERASE"/>
    <property type="match status" value="1"/>
</dbReference>
<evidence type="ECO:0000313" key="3">
    <source>
        <dbReference type="EMBL" id="MEO3990546.1"/>
    </source>
</evidence>
<dbReference type="EC" id="2.7.7.76" evidence="3"/>
<dbReference type="Pfam" id="PF12804">
    <property type="entry name" value="NTP_transf_3"/>
    <property type="match status" value="1"/>
</dbReference>
<proteinExistence type="predicted"/>
<reference evidence="3 4" key="1">
    <citation type="submission" date="2024-01" db="EMBL/GenBank/DDBJ databases">
        <title>Pseudocitrobacter sp. Endophytic strain Cyp-38L.</title>
        <authorList>
            <person name="Amer M.A."/>
            <person name="Hamed S.M."/>
        </authorList>
    </citation>
    <scope>NUCLEOTIDE SEQUENCE [LARGE SCALE GENOMIC DNA]</scope>
    <source>
        <strain evidence="3 4">Cyp38S</strain>
    </source>
</reference>
<keyword evidence="3" id="KW-0808">Transferase</keyword>
<organism evidence="3 4">
    <name type="scientific">Pseudocitrobacter cyperus</name>
    <dbReference type="NCBI Taxonomy" id="3112843"/>
    <lineage>
        <taxon>Bacteria</taxon>
        <taxon>Pseudomonadati</taxon>
        <taxon>Pseudomonadota</taxon>
        <taxon>Gammaproteobacteria</taxon>
        <taxon>Enterobacterales</taxon>
        <taxon>Enterobacteriaceae</taxon>
        <taxon>Pseudocitrobacter</taxon>
    </lineage>
</organism>
<gene>
    <name evidence="3" type="primary">mocA</name>
    <name evidence="3" type="ORF">VSR74_12055</name>
</gene>
<dbReference type="InterPro" id="IPR029044">
    <property type="entry name" value="Nucleotide-diphossugar_trans"/>
</dbReference>
<name>A0ABV0HJB4_9ENTR</name>
<feature type="domain" description="MobA-like NTP transferase" evidence="2">
    <location>
        <begin position="7"/>
        <end position="155"/>
    </location>
</feature>
<sequence>MPKIDCIMTAAGLSSRMGQWKMMLPWREGTILDTSIKNALQFCSRIILVTGYRANELHSRYANHKDIVIVHNPDYAQGLFSSIKVAAPVVESEYCFITHGDMPCLNKKIFNDIWNLKRNGALLPHFKGIPGHPILLSKSCLMQAVSQSHAASMRQALLTGIHYSVALDDASIILDIDTPDDFKRISKM</sequence>
<dbReference type="InterPro" id="IPR017696">
    <property type="entry name" value="Mo_hydrolase_YgfJ"/>
</dbReference>
<protein>
    <submittedName>
        <fullName evidence="3">Molybdenum cofactor cytidylyltransferase</fullName>
        <ecNumber evidence="3">2.7.7.76</ecNumber>
    </submittedName>
</protein>
<dbReference type="SUPFAM" id="SSF53448">
    <property type="entry name" value="Nucleotide-diphospho-sugar transferases"/>
    <property type="match status" value="1"/>
</dbReference>
<dbReference type="Proteomes" id="UP001444146">
    <property type="component" value="Unassembled WGS sequence"/>
</dbReference>
<accession>A0ABV0HJB4</accession>
<dbReference type="NCBIfam" id="TIGR03310">
    <property type="entry name" value="matur_MocA_YgfJ"/>
    <property type="match status" value="1"/>
</dbReference>
<keyword evidence="3" id="KW-0548">Nucleotidyltransferase</keyword>
<dbReference type="PANTHER" id="PTHR43777">
    <property type="entry name" value="MOLYBDENUM COFACTOR CYTIDYLYLTRANSFERASE"/>
    <property type="match status" value="1"/>
</dbReference>
<keyword evidence="1" id="KW-0460">Magnesium</keyword>
<dbReference type="RefSeq" id="WP_347794960.1">
    <property type="nucleotide sequence ID" value="NZ_JAYMYY010000003.1"/>
</dbReference>
<dbReference type="CDD" id="cd04182">
    <property type="entry name" value="GT_2_like_f"/>
    <property type="match status" value="1"/>
</dbReference>
<dbReference type="EMBL" id="JAYMYY010000003">
    <property type="protein sequence ID" value="MEO3990546.1"/>
    <property type="molecule type" value="Genomic_DNA"/>
</dbReference>
<dbReference type="GO" id="GO:0061602">
    <property type="term" value="F:molybdenum cofactor cytidylyltransferase activity"/>
    <property type="evidence" value="ECO:0007669"/>
    <property type="project" value="UniProtKB-EC"/>
</dbReference>
<dbReference type="Gene3D" id="3.90.550.10">
    <property type="entry name" value="Spore Coat Polysaccharide Biosynthesis Protein SpsA, Chain A"/>
    <property type="match status" value="1"/>
</dbReference>
<comment type="caution">
    <text evidence="3">The sequence shown here is derived from an EMBL/GenBank/DDBJ whole genome shotgun (WGS) entry which is preliminary data.</text>
</comment>